<dbReference type="InterPro" id="IPR000453">
    <property type="entry name" value="Chorismate_synth"/>
</dbReference>
<dbReference type="CDD" id="cd07304">
    <property type="entry name" value="Chorismate_synthase"/>
    <property type="match status" value="1"/>
</dbReference>
<evidence type="ECO:0000256" key="9">
    <source>
        <dbReference type="ARBA" id="ARBA00023141"/>
    </source>
</evidence>
<gene>
    <name evidence="11 12" type="primary">aroC</name>
    <name evidence="12" type="ORF">H8S23_02755</name>
</gene>
<evidence type="ECO:0000256" key="4">
    <source>
        <dbReference type="ARBA" id="ARBA00022605"/>
    </source>
</evidence>
<evidence type="ECO:0000256" key="3">
    <source>
        <dbReference type="ARBA" id="ARBA00013036"/>
    </source>
</evidence>
<keyword evidence="6 11" id="KW-0288">FMN</keyword>
<comment type="catalytic activity">
    <reaction evidence="11">
        <text>5-O-(1-carboxyvinyl)-3-phosphoshikimate = chorismate + phosphate</text>
        <dbReference type="Rhea" id="RHEA:21020"/>
        <dbReference type="ChEBI" id="CHEBI:29748"/>
        <dbReference type="ChEBI" id="CHEBI:43474"/>
        <dbReference type="ChEBI" id="CHEBI:57701"/>
        <dbReference type="EC" id="4.2.3.5"/>
    </reaction>
</comment>
<dbReference type="NCBIfam" id="NF003793">
    <property type="entry name" value="PRK05382.1"/>
    <property type="match status" value="1"/>
</dbReference>
<dbReference type="Gene3D" id="3.60.150.10">
    <property type="entry name" value="Chorismate synthase AroC"/>
    <property type="match status" value="1"/>
</dbReference>
<dbReference type="InterPro" id="IPR035904">
    <property type="entry name" value="Chorismate_synth_AroC_sf"/>
</dbReference>
<dbReference type="EC" id="4.2.3.5" evidence="3 11"/>
<dbReference type="PANTHER" id="PTHR21085">
    <property type="entry name" value="CHORISMATE SYNTHASE"/>
    <property type="match status" value="1"/>
</dbReference>
<keyword evidence="4 11" id="KW-0028">Amino-acid biosynthesis</keyword>
<dbReference type="EMBL" id="JACONZ010000001">
    <property type="protein sequence ID" value="MBC5580418.1"/>
    <property type="molecule type" value="Genomic_DNA"/>
</dbReference>
<comment type="function">
    <text evidence="11">Catalyzes the anti-1,4-elimination of the C-3 phosphate and the C-6 proR hydrogen from 5-enolpyruvylshikimate-3-phosphate (EPSP) to yield chorismate, which is the branch point compound that serves as the starting substrate for the three terminal pathways of aromatic amino acid biosynthesis. This reaction introduces a second double bond into the aromatic ring system.</text>
</comment>
<organism evidence="12 13">
    <name type="scientific">Anaerofilum hominis</name>
    <dbReference type="NCBI Taxonomy" id="2763016"/>
    <lineage>
        <taxon>Bacteria</taxon>
        <taxon>Bacillati</taxon>
        <taxon>Bacillota</taxon>
        <taxon>Clostridia</taxon>
        <taxon>Eubacteriales</taxon>
        <taxon>Oscillospiraceae</taxon>
        <taxon>Anaerofilum</taxon>
    </lineage>
</organism>
<evidence type="ECO:0000256" key="5">
    <source>
        <dbReference type="ARBA" id="ARBA00022630"/>
    </source>
</evidence>
<proteinExistence type="inferred from homology"/>
<dbReference type="PIRSF" id="PIRSF001456">
    <property type="entry name" value="Chorismate_synth"/>
    <property type="match status" value="1"/>
</dbReference>
<evidence type="ECO:0000313" key="13">
    <source>
        <dbReference type="Proteomes" id="UP000659630"/>
    </source>
</evidence>
<evidence type="ECO:0000256" key="8">
    <source>
        <dbReference type="ARBA" id="ARBA00022857"/>
    </source>
</evidence>
<dbReference type="AlphaFoldDB" id="A0A923L102"/>
<dbReference type="Pfam" id="PF01264">
    <property type="entry name" value="Chorismate_synt"/>
    <property type="match status" value="1"/>
</dbReference>
<dbReference type="InterPro" id="IPR020541">
    <property type="entry name" value="Chorismate_synthase_CS"/>
</dbReference>
<dbReference type="SUPFAM" id="SSF103263">
    <property type="entry name" value="Chorismate synthase, AroC"/>
    <property type="match status" value="1"/>
</dbReference>
<comment type="caution">
    <text evidence="12">The sequence shown here is derived from an EMBL/GenBank/DDBJ whole genome shotgun (WGS) entry which is preliminary data.</text>
</comment>
<reference evidence="12" key="1">
    <citation type="submission" date="2020-08" db="EMBL/GenBank/DDBJ databases">
        <title>Genome public.</title>
        <authorList>
            <person name="Liu C."/>
            <person name="Sun Q."/>
        </authorList>
    </citation>
    <scope>NUCLEOTIDE SEQUENCE</scope>
    <source>
        <strain evidence="12">BX8</strain>
    </source>
</reference>
<dbReference type="GO" id="GO:0008652">
    <property type="term" value="P:amino acid biosynthetic process"/>
    <property type="evidence" value="ECO:0007669"/>
    <property type="project" value="UniProtKB-KW"/>
</dbReference>
<keyword evidence="9 11" id="KW-0057">Aromatic amino acid biosynthesis</keyword>
<feature type="binding site" evidence="11">
    <location>
        <position position="47"/>
    </location>
    <ligand>
        <name>NADP(+)</name>
        <dbReference type="ChEBI" id="CHEBI:58349"/>
    </ligand>
</feature>
<evidence type="ECO:0000313" key="12">
    <source>
        <dbReference type="EMBL" id="MBC5580418.1"/>
    </source>
</evidence>
<comment type="caution">
    <text evidence="11">Lacks conserved residue(s) required for the propagation of feature annotation.</text>
</comment>
<dbReference type="PANTHER" id="PTHR21085:SF0">
    <property type="entry name" value="CHORISMATE SYNTHASE"/>
    <property type="match status" value="1"/>
</dbReference>
<evidence type="ECO:0000256" key="6">
    <source>
        <dbReference type="ARBA" id="ARBA00022643"/>
    </source>
</evidence>
<evidence type="ECO:0000256" key="1">
    <source>
        <dbReference type="ARBA" id="ARBA00005044"/>
    </source>
</evidence>
<dbReference type="RefSeq" id="WP_186886771.1">
    <property type="nucleotide sequence ID" value="NZ_JACONZ010000001.1"/>
</dbReference>
<dbReference type="GO" id="GO:0009423">
    <property type="term" value="P:chorismate biosynthetic process"/>
    <property type="evidence" value="ECO:0007669"/>
    <property type="project" value="UniProtKB-UniRule"/>
</dbReference>
<evidence type="ECO:0000256" key="7">
    <source>
        <dbReference type="ARBA" id="ARBA00022827"/>
    </source>
</evidence>
<dbReference type="GO" id="GO:0004107">
    <property type="term" value="F:chorismate synthase activity"/>
    <property type="evidence" value="ECO:0007669"/>
    <property type="project" value="UniProtKB-UniRule"/>
</dbReference>
<dbReference type="Proteomes" id="UP000659630">
    <property type="component" value="Unassembled WGS sequence"/>
</dbReference>
<comment type="subunit">
    <text evidence="11">Homotetramer.</text>
</comment>
<keyword evidence="5 11" id="KW-0285">Flavoprotein</keyword>
<dbReference type="NCBIfam" id="TIGR00033">
    <property type="entry name" value="aroC"/>
    <property type="match status" value="1"/>
</dbReference>
<keyword evidence="10 11" id="KW-0456">Lyase</keyword>
<feature type="binding site" evidence="11">
    <location>
        <position position="332"/>
    </location>
    <ligand>
        <name>FMN</name>
        <dbReference type="ChEBI" id="CHEBI:58210"/>
    </ligand>
</feature>
<dbReference type="GO" id="GO:0010181">
    <property type="term" value="F:FMN binding"/>
    <property type="evidence" value="ECO:0007669"/>
    <property type="project" value="TreeGrafter"/>
</dbReference>
<accession>A0A923L102</accession>
<comment type="pathway">
    <text evidence="1 11">Metabolic intermediate biosynthesis; chorismate biosynthesis; chorismate from D-erythrose 4-phosphate and phosphoenolpyruvate: step 7/7.</text>
</comment>
<name>A0A923L102_9FIRM</name>
<keyword evidence="7 11" id="KW-0274">FAD</keyword>
<dbReference type="HAMAP" id="MF_00300">
    <property type="entry name" value="Chorismate_synth"/>
    <property type="match status" value="1"/>
</dbReference>
<protein>
    <recommendedName>
        <fullName evidence="3 11">Chorismate synthase</fullName>
        <shortName evidence="11">CS</shortName>
        <ecNumber evidence="3 11">4.2.3.5</ecNumber>
    </recommendedName>
    <alternativeName>
        <fullName evidence="11">5-enolpyruvylshikimate-3-phosphate phospholyase</fullName>
    </alternativeName>
</protein>
<evidence type="ECO:0000256" key="11">
    <source>
        <dbReference type="HAMAP-Rule" id="MF_00300"/>
    </source>
</evidence>
<feature type="binding site" evidence="11">
    <location>
        <begin position="305"/>
        <end position="309"/>
    </location>
    <ligand>
        <name>FMN</name>
        <dbReference type="ChEBI" id="CHEBI:58210"/>
    </ligand>
</feature>
<comment type="similarity">
    <text evidence="2 11">Belongs to the chorismate synthase family.</text>
</comment>
<feature type="binding site" evidence="11">
    <location>
        <position position="290"/>
    </location>
    <ligand>
        <name>FMN</name>
        <dbReference type="ChEBI" id="CHEBI:58210"/>
    </ligand>
</feature>
<sequence length="371" mass="39242">MKSIFGNALTVSLFGESHGPAIGAVLDGLAPGIPLDLDHIRLRLAQRRGGAALSTARREADEFELLSGFFQGRTTGAPLTILIRNGDTRSKDYGELKSKPRPSHADYTAFCKYHGFQDYRGGGHFSGRITAPVVAAGAICQQILAGRGVTLGTRIARCGGVADAPLPQDGPALKAALQRWDRSDFPVLDEAAGEAMKARIAAARAELDSVGGVLETAVLGLEAGLGEPWFWSVESELAHLLFSVPAVKGVEFGAGFAIAERTGSAANDPFYYDDRGAVRTRTNHSGGVQGGITNGMPLIVRTAVKPTPSIYRPQQTVDLDKKEDAALSIQGRHDPAIVHRARAVVDAVVALGLVDLAACRHGADWMAEAFL</sequence>
<dbReference type="PROSITE" id="PS00788">
    <property type="entry name" value="CHORISMATE_SYNTHASE_2"/>
    <property type="match status" value="1"/>
</dbReference>
<comment type="cofactor">
    <cofactor evidence="11">
        <name>FMNH2</name>
        <dbReference type="ChEBI" id="CHEBI:57618"/>
    </cofactor>
    <text evidence="11">Reduced FMN (FMNH(2)).</text>
</comment>
<keyword evidence="8 11" id="KW-0521">NADP</keyword>
<dbReference type="GO" id="GO:0009073">
    <property type="term" value="P:aromatic amino acid family biosynthetic process"/>
    <property type="evidence" value="ECO:0007669"/>
    <property type="project" value="UniProtKB-KW"/>
</dbReference>
<feature type="binding site" evidence="11">
    <location>
        <begin position="124"/>
        <end position="126"/>
    </location>
    <ligand>
        <name>FMN</name>
        <dbReference type="ChEBI" id="CHEBI:58210"/>
    </ligand>
</feature>
<dbReference type="GO" id="GO:0005829">
    <property type="term" value="C:cytosol"/>
    <property type="evidence" value="ECO:0007669"/>
    <property type="project" value="TreeGrafter"/>
</dbReference>
<keyword evidence="13" id="KW-1185">Reference proteome</keyword>
<evidence type="ECO:0000256" key="2">
    <source>
        <dbReference type="ARBA" id="ARBA00008014"/>
    </source>
</evidence>
<evidence type="ECO:0000256" key="10">
    <source>
        <dbReference type="ARBA" id="ARBA00023239"/>
    </source>
</evidence>